<proteinExistence type="predicted"/>
<evidence type="ECO:0000313" key="3">
    <source>
        <dbReference type="Proteomes" id="UP001159428"/>
    </source>
</evidence>
<sequence length="161" mass="17954">SALCRAYRESPSNQTQADEEEDNSKAATRPGKVTCQKKLLKGAKNDSIMTPKGVDVSWQVENSESDDSDECGDKMDVHSEKLDAISKLLILEGHKPLTHVLQVPWTDALEKIKRFYTSKMSEVINSLLEVVAPDDAGLLWRAIKESREITNKLQKSHASQC</sequence>
<reference evidence="2 3" key="1">
    <citation type="submission" date="2022-05" db="EMBL/GenBank/DDBJ databases">
        <authorList>
            <consortium name="Genoscope - CEA"/>
            <person name="William W."/>
        </authorList>
    </citation>
    <scope>NUCLEOTIDE SEQUENCE [LARGE SCALE GENOMIC DNA]</scope>
</reference>
<feature type="non-terminal residue" evidence="2">
    <location>
        <position position="1"/>
    </location>
</feature>
<organism evidence="2 3">
    <name type="scientific">Pocillopora meandrina</name>
    <dbReference type="NCBI Taxonomy" id="46732"/>
    <lineage>
        <taxon>Eukaryota</taxon>
        <taxon>Metazoa</taxon>
        <taxon>Cnidaria</taxon>
        <taxon>Anthozoa</taxon>
        <taxon>Hexacorallia</taxon>
        <taxon>Scleractinia</taxon>
        <taxon>Astrocoeniina</taxon>
        <taxon>Pocilloporidae</taxon>
        <taxon>Pocillopora</taxon>
    </lineage>
</organism>
<dbReference type="EMBL" id="CALNXJ010000060">
    <property type="protein sequence ID" value="CAH3156274.1"/>
    <property type="molecule type" value="Genomic_DNA"/>
</dbReference>
<evidence type="ECO:0000313" key="2">
    <source>
        <dbReference type="EMBL" id="CAH3156274.1"/>
    </source>
</evidence>
<evidence type="ECO:0000256" key="1">
    <source>
        <dbReference type="SAM" id="MobiDB-lite"/>
    </source>
</evidence>
<accession>A0AAU9XSD4</accession>
<gene>
    <name evidence="2" type="ORF">PMEA_00029439</name>
</gene>
<feature type="region of interest" description="Disordered" evidence="1">
    <location>
        <begin position="1"/>
        <end position="32"/>
    </location>
</feature>
<comment type="caution">
    <text evidence="2">The sequence shown here is derived from an EMBL/GenBank/DDBJ whole genome shotgun (WGS) entry which is preliminary data.</text>
</comment>
<dbReference type="Proteomes" id="UP001159428">
    <property type="component" value="Unassembled WGS sequence"/>
</dbReference>
<keyword evidence="3" id="KW-1185">Reference proteome</keyword>
<dbReference type="AlphaFoldDB" id="A0AAU9XSD4"/>
<name>A0AAU9XSD4_9CNID</name>
<protein>
    <submittedName>
        <fullName evidence="2">Uncharacterized protein</fullName>
    </submittedName>
</protein>